<dbReference type="PANTHER" id="PTHR37610:SF85">
    <property type="entry name" value="REVERSE TRANSCRIPTASE DOMAIN-CONTAINING PROTEIN"/>
    <property type="match status" value="1"/>
</dbReference>
<dbReference type="AlphaFoldDB" id="A0A1S3ZRW0"/>
<dbReference type="PaxDb" id="4097-A0A1S3ZRW0"/>
<evidence type="ECO:0000313" key="2">
    <source>
        <dbReference type="Proteomes" id="UP000790787"/>
    </source>
</evidence>
<dbReference type="PANTHER" id="PTHR37610">
    <property type="entry name" value="CCHC-TYPE DOMAIN-CONTAINING PROTEIN"/>
    <property type="match status" value="1"/>
</dbReference>
<dbReference type="Pfam" id="PF22936">
    <property type="entry name" value="Pol_BBD"/>
    <property type="match status" value="1"/>
</dbReference>
<accession>A0A1S3ZRW0</accession>
<dbReference type="InterPro" id="IPR054722">
    <property type="entry name" value="PolX-like_BBD"/>
</dbReference>
<protein>
    <recommendedName>
        <fullName evidence="1">Retrovirus-related Pol polyprotein from transposon TNT 1-94-like beta-barrel domain-containing protein</fullName>
    </recommendedName>
</protein>
<name>A0A1S3ZRW0_TOBAC</name>
<proteinExistence type="predicted"/>
<reference evidence="3" key="2">
    <citation type="submission" date="2025-08" db="UniProtKB">
        <authorList>
            <consortium name="RefSeq"/>
        </authorList>
    </citation>
    <scope>IDENTIFICATION</scope>
</reference>
<reference evidence="2" key="1">
    <citation type="journal article" date="2014" name="Nat. Commun.">
        <title>The tobacco genome sequence and its comparison with those of tomato and potato.</title>
        <authorList>
            <person name="Sierro N."/>
            <person name="Battey J.N."/>
            <person name="Ouadi S."/>
            <person name="Bakaher N."/>
            <person name="Bovet L."/>
            <person name="Willig A."/>
            <person name="Goepfert S."/>
            <person name="Peitsch M.C."/>
            <person name="Ivanov N.V."/>
        </authorList>
    </citation>
    <scope>NUCLEOTIDE SEQUENCE [LARGE SCALE GENOMIC DNA]</scope>
</reference>
<dbReference type="OrthoDB" id="1745225at2759"/>
<sequence>MRIVILGNNKIGFIEGTCKKEDYGTNLTDMWERCNVIVLSWIMNCVSSDLLSGIVYSSNACTIWKDLKERFDKVNGCGILQLHRAIATANQGTSSIAIYFLKLRELWVEFDCLEPTLGCDCPKSSEYEVFMCRQKLLQFLMGLNQAYEQAPEQYNQILRLLNKENMPEASANMAGSINAFFVDGNNHEWIIETGATNYMTSNLDILKNKLEVAGIHSKKVHLPNREVSNVTHMESCNIENAGRIDNVLYLPKFKYNLLSVSKIIKELSCCATFYPDFYLLQDLCSGKVKVIGKKMRGLYLLPQITARNNKGILQGLVAKKADLDIGLSHRRLGHAST</sequence>
<keyword evidence="2" id="KW-1185">Reference proteome</keyword>
<dbReference type="Proteomes" id="UP000790787">
    <property type="component" value="Chromosome 14"/>
</dbReference>
<evidence type="ECO:0000259" key="1">
    <source>
        <dbReference type="Pfam" id="PF22936"/>
    </source>
</evidence>
<evidence type="ECO:0000313" key="3">
    <source>
        <dbReference type="RefSeq" id="XP_016467023.1"/>
    </source>
</evidence>
<gene>
    <name evidence="3" type="primary">LOC107789679</name>
</gene>
<dbReference type="RefSeq" id="XP_016467023.1">
    <property type="nucleotide sequence ID" value="XM_016611537.1"/>
</dbReference>
<dbReference type="KEGG" id="nta:107789679"/>
<dbReference type="GeneID" id="107789679"/>
<organism evidence="2 3">
    <name type="scientific">Nicotiana tabacum</name>
    <name type="common">Common tobacco</name>
    <dbReference type="NCBI Taxonomy" id="4097"/>
    <lineage>
        <taxon>Eukaryota</taxon>
        <taxon>Viridiplantae</taxon>
        <taxon>Streptophyta</taxon>
        <taxon>Embryophyta</taxon>
        <taxon>Tracheophyta</taxon>
        <taxon>Spermatophyta</taxon>
        <taxon>Magnoliopsida</taxon>
        <taxon>eudicotyledons</taxon>
        <taxon>Gunneridae</taxon>
        <taxon>Pentapetalae</taxon>
        <taxon>asterids</taxon>
        <taxon>lamiids</taxon>
        <taxon>Solanales</taxon>
        <taxon>Solanaceae</taxon>
        <taxon>Nicotianoideae</taxon>
        <taxon>Nicotianeae</taxon>
        <taxon>Nicotiana</taxon>
    </lineage>
</organism>